<dbReference type="EMBL" id="LN733457">
    <property type="protein sequence ID" value="CEP17000.1"/>
    <property type="molecule type" value="Genomic_DNA"/>
</dbReference>
<keyword evidence="2" id="KW-0058">Aromatic hydrocarbons catabolism</keyword>
<accession>A0A0B7NNA4</accession>
<dbReference type="InterPro" id="IPR010497">
    <property type="entry name" value="Epoxide_hydro_N"/>
</dbReference>
<evidence type="ECO:0000256" key="4">
    <source>
        <dbReference type="PIRSR" id="PIRSR001112-1"/>
    </source>
</evidence>
<dbReference type="AlphaFoldDB" id="A0A0B7NNA4"/>
<dbReference type="GO" id="GO:0097176">
    <property type="term" value="P:epoxide metabolic process"/>
    <property type="evidence" value="ECO:0007669"/>
    <property type="project" value="TreeGrafter"/>
</dbReference>
<evidence type="ECO:0000256" key="2">
    <source>
        <dbReference type="ARBA" id="ARBA00022797"/>
    </source>
</evidence>
<evidence type="ECO:0000313" key="7">
    <source>
        <dbReference type="Proteomes" id="UP000054107"/>
    </source>
</evidence>
<organism evidence="6 7">
    <name type="scientific">Parasitella parasitica</name>
    <dbReference type="NCBI Taxonomy" id="35722"/>
    <lineage>
        <taxon>Eukaryota</taxon>
        <taxon>Fungi</taxon>
        <taxon>Fungi incertae sedis</taxon>
        <taxon>Mucoromycota</taxon>
        <taxon>Mucoromycotina</taxon>
        <taxon>Mucoromycetes</taxon>
        <taxon>Mucorales</taxon>
        <taxon>Mucorineae</taxon>
        <taxon>Mucoraceae</taxon>
        <taxon>Parasitella</taxon>
    </lineage>
</organism>
<dbReference type="Proteomes" id="UP000054107">
    <property type="component" value="Unassembled WGS sequence"/>
</dbReference>
<dbReference type="SUPFAM" id="SSF53474">
    <property type="entry name" value="alpha/beta-Hydrolases"/>
    <property type="match status" value="1"/>
</dbReference>
<protein>
    <recommendedName>
        <fullName evidence="5">Epoxide hydrolase N-terminal domain-containing protein</fullName>
    </recommendedName>
</protein>
<evidence type="ECO:0000313" key="6">
    <source>
        <dbReference type="EMBL" id="CEP17000.1"/>
    </source>
</evidence>
<keyword evidence="7" id="KW-1185">Reference proteome</keyword>
<feature type="active site" description="Nucleophile" evidence="4">
    <location>
        <position position="180"/>
    </location>
</feature>
<dbReference type="PANTHER" id="PTHR21661:SF35">
    <property type="entry name" value="EPOXIDE HYDROLASE"/>
    <property type="match status" value="1"/>
</dbReference>
<dbReference type="Pfam" id="PF06441">
    <property type="entry name" value="EHN"/>
    <property type="match status" value="1"/>
</dbReference>
<dbReference type="OrthoDB" id="7130006at2759"/>
<proteinExistence type="inferred from homology"/>
<dbReference type="InterPro" id="IPR000639">
    <property type="entry name" value="Epox_hydrolase-like"/>
</dbReference>
<dbReference type="PIRSF" id="PIRSF001112">
    <property type="entry name" value="Epoxide_hydrolase"/>
    <property type="match status" value="1"/>
</dbReference>
<dbReference type="PANTHER" id="PTHR21661">
    <property type="entry name" value="EPOXIDE HYDROLASE 1-RELATED"/>
    <property type="match status" value="1"/>
</dbReference>
<feature type="active site" description="Proton acceptor" evidence="4">
    <location>
        <position position="392"/>
    </location>
</feature>
<dbReference type="InterPro" id="IPR016292">
    <property type="entry name" value="Epoxide_hydrolase"/>
</dbReference>
<sequence>MHFLSEGEFEPFEVPEFSKEKQQQLIEKITNVVWPNELEKDYGWTLGAPSWAVKSLVKEWQTFEWEESRVEMAQWHHYRMKIEGLLIHYVHERSSNPHAVPIVLLHGWPSTFYEFHKIINPLRDGLHGNQAFHVIAPSLPGFGFSDAPTEKGYGVAKMASTINALMVNLGYDKYMYHGGDWGGIIGKWIATRHNDHCKAYHTNLPMVLPPMPTPRNLIFYPFKVLKFFSSLVLGFDNVYGVGKTILGGATFANAERNRDCGYRSIQGTKPYTLAYGLSDSPVGLLGWMLEKYHDWTFHPAERQDTEALPETIAPKEFLTQVSLYWLTNTMSSSIRIYYECLHQNEMIKVVLPRVKIPVAVCAFAHDISRMPKDWLETSTDLQQYNEMISGGHFPALEEPEMLIEDLQQFGRRIKQQNKHF</sequence>
<name>A0A0B7NNA4_9FUNG</name>
<dbReference type="InterPro" id="IPR029058">
    <property type="entry name" value="AB_hydrolase_fold"/>
</dbReference>
<evidence type="ECO:0000256" key="1">
    <source>
        <dbReference type="ARBA" id="ARBA00010088"/>
    </source>
</evidence>
<dbReference type="Gene3D" id="3.40.50.1820">
    <property type="entry name" value="alpha/beta hydrolase"/>
    <property type="match status" value="1"/>
</dbReference>
<comment type="similarity">
    <text evidence="1">Belongs to the peptidase S33 family.</text>
</comment>
<dbReference type="STRING" id="35722.A0A0B7NNA4"/>
<evidence type="ECO:0000259" key="5">
    <source>
        <dbReference type="Pfam" id="PF06441"/>
    </source>
</evidence>
<feature type="active site" description="Proton donor" evidence="4">
    <location>
        <position position="337"/>
    </location>
</feature>
<feature type="domain" description="Epoxide hydrolase N-terminal" evidence="5">
    <location>
        <begin position="11"/>
        <end position="115"/>
    </location>
</feature>
<reference evidence="6 7" key="1">
    <citation type="submission" date="2014-09" db="EMBL/GenBank/DDBJ databases">
        <authorList>
            <person name="Ellenberger Sabrina"/>
        </authorList>
    </citation>
    <scope>NUCLEOTIDE SEQUENCE [LARGE SCALE GENOMIC DNA]</scope>
    <source>
        <strain evidence="6 7">CBS 412.66</strain>
    </source>
</reference>
<keyword evidence="3" id="KW-0378">Hydrolase</keyword>
<dbReference type="GO" id="GO:0004301">
    <property type="term" value="F:epoxide hydrolase activity"/>
    <property type="evidence" value="ECO:0007669"/>
    <property type="project" value="TreeGrafter"/>
</dbReference>
<evidence type="ECO:0000256" key="3">
    <source>
        <dbReference type="ARBA" id="ARBA00022801"/>
    </source>
</evidence>
<gene>
    <name evidence="6" type="primary">PARPA_11286.1 scaffold 43311</name>
</gene>
<dbReference type="PRINTS" id="PR00412">
    <property type="entry name" value="EPOXHYDRLASE"/>
</dbReference>